<dbReference type="EMBL" id="JABCYN010000027">
    <property type="protein sequence ID" value="KAF6010262.1"/>
    <property type="molecule type" value="Genomic_DNA"/>
</dbReference>
<evidence type="ECO:0000313" key="9">
    <source>
        <dbReference type="EMBL" id="KAF6010262.1"/>
    </source>
</evidence>
<evidence type="ECO:0000256" key="5">
    <source>
        <dbReference type="ARBA" id="ARBA00022801"/>
    </source>
</evidence>
<dbReference type="GO" id="GO:0016579">
    <property type="term" value="P:protein deubiquitination"/>
    <property type="evidence" value="ECO:0007669"/>
    <property type="project" value="InterPro"/>
</dbReference>
<name>A0A8H6BER9_DEKBR</name>
<feature type="coiled-coil region" evidence="7">
    <location>
        <begin position="70"/>
        <end position="97"/>
    </location>
</feature>
<dbReference type="SUPFAM" id="SSF54001">
    <property type="entry name" value="Cysteine proteinases"/>
    <property type="match status" value="1"/>
</dbReference>
<dbReference type="Proteomes" id="UP000568158">
    <property type="component" value="Unassembled WGS sequence"/>
</dbReference>
<gene>
    <name evidence="9" type="ORF">HII12_002969</name>
</gene>
<feature type="domain" description="USP" evidence="8">
    <location>
        <begin position="1"/>
        <end position="174"/>
    </location>
</feature>
<dbReference type="InterPro" id="IPR001394">
    <property type="entry name" value="Peptidase_C19_UCH"/>
</dbReference>
<comment type="catalytic activity">
    <reaction evidence="1">
        <text>Thiol-dependent hydrolysis of ester, thioester, amide, peptide and isopeptide bonds formed by the C-terminal Gly of ubiquitin (a 76-residue protein attached to proteins as an intracellular targeting signal).</text>
        <dbReference type="EC" id="3.4.19.12"/>
    </reaction>
</comment>
<evidence type="ECO:0000256" key="4">
    <source>
        <dbReference type="ARBA" id="ARBA00022786"/>
    </source>
</evidence>
<evidence type="ECO:0000256" key="3">
    <source>
        <dbReference type="ARBA" id="ARBA00022670"/>
    </source>
</evidence>
<evidence type="ECO:0000256" key="6">
    <source>
        <dbReference type="ARBA" id="ARBA00022807"/>
    </source>
</evidence>
<dbReference type="PROSITE" id="PS50235">
    <property type="entry name" value="USP_3"/>
    <property type="match status" value="1"/>
</dbReference>
<dbReference type="PANTHER" id="PTHR43982">
    <property type="entry name" value="UBIQUITIN CARBOXYL-TERMINAL HYDROLASE"/>
    <property type="match status" value="1"/>
</dbReference>
<accession>A0A8H6BER9</accession>
<reference evidence="9 10" key="1">
    <citation type="journal article" date="2020" name="Appl. Microbiol. Biotechnol.">
        <title>Targeted gene deletion in Brettanomyces bruxellensis with an expression-free CRISPR-Cas9 system.</title>
        <authorList>
            <person name="Varela C."/>
            <person name="Bartel C."/>
            <person name="Onetto C."/>
            <person name="Borneman A."/>
        </authorList>
    </citation>
    <scope>NUCLEOTIDE SEQUENCE [LARGE SCALE GENOMIC DNA]</scope>
    <source>
        <strain evidence="9 10">AWRI1613</strain>
    </source>
</reference>
<protein>
    <recommendedName>
        <fullName evidence="2">ubiquitinyl hydrolase 1</fullName>
        <ecNumber evidence="2">3.4.19.12</ecNumber>
    </recommendedName>
</protein>
<evidence type="ECO:0000259" key="8">
    <source>
        <dbReference type="PROSITE" id="PS50235"/>
    </source>
</evidence>
<keyword evidence="5" id="KW-0378">Hydrolase</keyword>
<keyword evidence="3" id="KW-0645">Protease</keyword>
<proteinExistence type="predicted"/>
<keyword evidence="4" id="KW-0833">Ubl conjugation pathway</keyword>
<dbReference type="GO" id="GO:0070628">
    <property type="term" value="F:proteasome binding"/>
    <property type="evidence" value="ECO:0007669"/>
    <property type="project" value="TreeGrafter"/>
</dbReference>
<dbReference type="InterPro" id="IPR044635">
    <property type="entry name" value="UBP14-like"/>
</dbReference>
<comment type="caution">
    <text evidence="9">The sequence shown here is derived from an EMBL/GenBank/DDBJ whole genome shotgun (WGS) entry which is preliminary data.</text>
</comment>
<dbReference type="Pfam" id="PF00443">
    <property type="entry name" value="UCH"/>
    <property type="match status" value="1"/>
</dbReference>
<evidence type="ECO:0000313" key="10">
    <source>
        <dbReference type="Proteomes" id="UP000568158"/>
    </source>
</evidence>
<evidence type="ECO:0000256" key="7">
    <source>
        <dbReference type="SAM" id="Coils"/>
    </source>
</evidence>
<dbReference type="InterPro" id="IPR028889">
    <property type="entry name" value="USP"/>
</dbReference>
<keyword evidence="7" id="KW-0175">Coiled coil</keyword>
<dbReference type="AlphaFoldDB" id="A0A8H6BER9"/>
<dbReference type="InterPro" id="IPR038765">
    <property type="entry name" value="Papain-like_cys_pep_sf"/>
</dbReference>
<dbReference type="GO" id="GO:0004843">
    <property type="term" value="F:cysteine-type deubiquitinase activity"/>
    <property type="evidence" value="ECO:0007669"/>
    <property type="project" value="UniProtKB-EC"/>
</dbReference>
<sequence length="196" mass="22787">MDTDDQSIVNKRESVFHWRRELESLKKRKAVLTKVDDMGLGPKDVLESTRQFLQSNIINQVGVLVDENTLQILEHEQQKIDKELAEINSKVESLESLISKQFADLKSIGYSIFAIFIHRGEASYGHYWIYIKDPETGMFRKYNDEIVSEVPMEEVFDFSTSNRATPYYLAFVKDGFKDEIEPVKREIIENLVDSLD</sequence>
<dbReference type="GO" id="GO:0043161">
    <property type="term" value="P:proteasome-mediated ubiquitin-dependent protein catabolic process"/>
    <property type="evidence" value="ECO:0007669"/>
    <property type="project" value="InterPro"/>
</dbReference>
<evidence type="ECO:0000256" key="1">
    <source>
        <dbReference type="ARBA" id="ARBA00000707"/>
    </source>
</evidence>
<organism evidence="9 10">
    <name type="scientific">Dekkera bruxellensis</name>
    <name type="common">Brettanomyces custersii</name>
    <dbReference type="NCBI Taxonomy" id="5007"/>
    <lineage>
        <taxon>Eukaryota</taxon>
        <taxon>Fungi</taxon>
        <taxon>Dikarya</taxon>
        <taxon>Ascomycota</taxon>
        <taxon>Saccharomycotina</taxon>
        <taxon>Pichiomycetes</taxon>
        <taxon>Pichiales</taxon>
        <taxon>Pichiaceae</taxon>
        <taxon>Brettanomyces</taxon>
    </lineage>
</organism>
<dbReference type="Gene3D" id="3.90.70.10">
    <property type="entry name" value="Cysteine proteinases"/>
    <property type="match status" value="1"/>
</dbReference>
<dbReference type="PANTHER" id="PTHR43982:SF6">
    <property type="entry name" value="UBIQUITIN CARBOXYL-TERMINAL HYDROLASE 2-RELATED"/>
    <property type="match status" value="1"/>
</dbReference>
<dbReference type="GO" id="GO:0061136">
    <property type="term" value="P:regulation of proteasomal protein catabolic process"/>
    <property type="evidence" value="ECO:0007669"/>
    <property type="project" value="TreeGrafter"/>
</dbReference>
<keyword evidence="6" id="KW-0788">Thiol protease</keyword>
<dbReference type="EC" id="3.4.19.12" evidence="2"/>
<evidence type="ECO:0000256" key="2">
    <source>
        <dbReference type="ARBA" id="ARBA00012759"/>
    </source>
</evidence>